<dbReference type="Proteomes" id="UP000440578">
    <property type="component" value="Unassembled WGS sequence"/>
</dbReference>
<feature type="transmembrane region" description="Helical" evidence="9">
    <location>
        <begin position="65"/>
        <end position="91"/>
    </location>
</feature>
<reference evidence="12 13" key="1">
    <citation type="submission" date="2019-07" db="EMBL/GenBank/DDBJ databases">
        <title>Draft genome assembly of a fouling barnacle, Amphibalanus amphitrite (Darwin, 1854): The first reference genome for Thecostraca.</title>
        <authorList>
            <person name="Kim W."/>
        </authorList>
    </citation>
    <scope>NUCLEOTIDE SEQUENCE [LARGE SCALE GENOMIC DNA]</scope>
    <source>
        <strain evidence="12">SNU_AA5</strain>
        <tissue evidence="12">Soma without cirri and trophi</tissue>
    </source>
</reference>
<dbReference type="FunFam" id="3.40.50.300:FF:000997">
    <property type="entry name" value="Multidrug resistance-associated protein 1"/>
    <property type="match status" value="1"/>
</dbReference>
<name>A0A6A4VXT2_AMPAM</name>
<keyword evidence="5 12" id="KW-0067">ATP-binding</keyword>
<keyword evidence="7 9" id="KW-0472">Membrane</keyword>
<dbReference type="GO" id="GO:0005524">
    <property type="term" value="F:ATP binding"/>
    <property type="evidence" value="ECO:0007669"/>
    <property type="project" value="UniProtKB-KW"/>
</dbReference>
<feature type="compositionally biased region" description="Low complexity" evidence="8">
    <location>
        <begin position="1319"/>
        <end position="1332"/>
    </location>
</feature>
<evidence type="ECO:0000256" key="5">
    <source>
        <dbReference type="ARBA" id="ARBA00022840"/>
    </source>
</evidence>
<dbReference type="Pfam" id="PF00005">
    <property type="entry name" value="ABC_tran"/>
    <property type="match status" value="2"/>
</dbReference>
<feature type="compositionally biased region" description="Polar residues" evidence="8">
    <location>
        <begin position="635"/>
        <end position="656"/>
    </location>
</feature>
<sequence length="2056" mass="223810">MEAVCGGRRPARWDDPCRLDLVTTAAGVTYSLLVLVMAVVWHTARRQRRSGPPPLPRRFSLHSARWLLALAVALFSLAALMDAVLADWYAAERRPHVWAAPAAALLGIFAVTALTGLSERDAAPGRLLANLLYCGLAAAVGACKAHFYLSVDGLDVRHVRVLATWATMFVYAALTALEVYFAFVERYMCSSYQLNAESDGVDLNEFAYKHPFASAAEKVTFSWIIGLLRLGNRWPIEFHNLGRSGLSGAGRQLSLWRVVWRTHRSRLLLGGFLKLCGDMVGFVAPLALRNIVEFVMRHRAGTLPTDFLERDGYLYPTVQQFLANGFVMSVVALVAALAQGTFSQCCTHVMVTEGVRLRSEIQALIYEKSLKIPCISNDRGASDDPPDPLGSPDETDQGDHVGNITSLQTDDADNLTELICQTHYVWAIPLKIVILLVLIYQQLGVSAIIGALVSIVVLTPLQFVVVWFLQKNKKGLLKKGDERLSLTAEFVGGIRMLKLNAMEFVYKDKIQKIRKAELKLLMKDSLFWALNTFLTQSSLTVVTVTTFGLFGVLGHEPLVSARVFSALALFNQLTVPLFVLPIVVKALIDAKASIRRLTDFLALADVEGIDEEPPQTVALASKLSIRLKERDASRRQTSVVSSAPTGRPTSTSSVASRTELPDSAPRRERPTSLELSSPATLGPRLSGSPAYAWGSQDSVFKLEEIPEGDEEFTATETSEESTSSSSPSPTGGEGGGDGEGRDGDGQGSVGTDGDEGGGGTGDGGAGREDGDGAGGDGGAGGSGADSQGGSERRRTAPTSPPPTDGAQDTEERVATEPGTQPAGNHSDHITPAVNGNAVHLSQPPTNGAPLTASNGTVTRASPRPADQPEGRGAPWRFPLPTITPKPALNLQGVRFTEPGEEAPPSAGAPQTPAVTVTAASFCWRCGGATALRDVGLTVPRGKLTMIVGPIGCGKSSLVTALLGELCRTAGSVTWARNTTFAYASQSPWLFNDSLRANVLFGRPLKKGRYQRVLTACDLRKDIELLGADEDSTAIGEQGSVLSGGQRQRVAVARALYSNANCVILDDPLSALDVHVGQHVFENGIRKMLLKEGRTVILVTHKLQYLKYADKIIALEAGRVRQQGTLQQIEAAEPELVNRWQELIRLDQQQETKEAAAETRTARERWRLIQVIQKFRRLPAEGPALPRDSFSVRRSALRRNTSLRHQVSHLLPMSLDDGDEYGSAPRRRWTTSARRGRGWDLLARQYGRSSSLRPATPGTPQSLTDGAEGGDPAAAARRQTLQRMASLPPTMPSPRGPARSGSVSEAGRRWADGFHRLMGRPSLRSSSRPTPSSEDLSGHPPSDQLTALVSLDPEPPAARPQVSRNVSIASTHSEQTCDDEEEADVDSRRYSEEEREKGKISKKLYLKYIRACGWGFGALYLLMFLLTQGMHFFMDYWLSFWSESASEWNITHARQWRERQAAAEARSAVLPQNVSQAYDQYVQQQTQYYLIVYAASGGVAVLLALAANVSGQYAGARARRHLHNKLLNAVTRSRKEFFEHTPAGRIINRFSTDVSFIDKKLATAIHILLYFVLQCATAVVANTIVNWWFIIIATVIGFIYYFLQRFYRTFAIELQRLDSIARSPIQSHFAETQSGLAVIRAYRYQGRFFSALLQAVDTHLVTSLLYECGQRWLGIALDYLGAVIVFASSITAVGVAVHSDQLSPGVVGLAINYTLLIPMYLVWVVRSLSDVEMYMCAVERVEKYGSLRAEDYRQNRIVADYWPRHGKIEFCGATIGYSSESAARLPAETNTAPAAAAMSAAVTAATEVAAEVAETAPLTPVTVTVLRDINLTIEPGQKVALVGRSGSGKSTLAMALFEMSDLLEGSIKVDGQSLSSLPLHAVRSRLALIPQEPLLFSGTVRSNLDPKCEMTDDQMWEALELVQLKDFISSLGRGLDLEVQEGGENFSVGQRQLLCLARALLRRARVVVMDEPTSSLDAETVRALQGIVQRAFRDSTVITIAHQIATVLDYDLLLVLDGGRLAEQGPPKQLAKKRDGLFAGMLRAALDQGASLTERIG</sequence>
<keyword evidence="4" id="KW-0547">Nucleotide-binding</keyword>
<comment type="caution">
    <text evidence="12">The sequence shown here is derived from an EMBL/GenBank/DDBJ whole genome shotgun (WGS) entry which is preliminary data.</text>
</comment>
<dbReference type="GO" id="GO:0016887">
    <property type="term" value="F:ATP hydrolysis activity"/>
    <property type="evidence" value="ECO:0007669"/>
    <property type="project" value="InterPro"/>
</dbReference>
<feature type="domain" description="ABC transporter" evidence="10">
    <location>
        <begin position="916"/>
        <end position="1141"/>
    </location>
</feature>
<gene>
    <name evidence="12" type="primary">Sur</name>
    <name evidence="12" type="ORF">FJT64_027626</name>
</gene>
<feature type="transmembrane region" description="Helical" evidence="9">
    <location>
        <begin position="321"/>
        <end position="338"/>
    </location>
</feature>
<dbReference type="InterPro" id="IPR027417">
    <property type="entry name" value="P-loop_NTPase"/>
</dbReference>
<feature type="transmembrane region" description="Helical" evidence="9">
    <location>
        <begin position="1678"/>
        <end position="1698"/>
    </location>
</feature>
<evidence type="ECO:0000256" key="4">
    <source>
        <dbReference type="ARBA" id="ARBA00022741"/>
    </source>
</evidence>
<dbReference type="Pfam" id="PF00664">
    <property type="entry name" value="ABC_membrane"/>
    <property type="match status" value="2"/>
</dbReference>
<evidence type="ECO:0000256" key="3">
    <source>
        <dbReference type="ARBA" id="ARBA00022692"/>
    </source>
</evidence>
<feature type="transmembrane region" description="Helical" evidence="9">
    <location>
        <begin position="526"/>
        <end position="551"/>
    </location>
</feature>
<feature type="domain" description="ABC transporter" evidence="10">
    <location>
        <begin position="1809"/>
        <end position="2042"/>
    </location>
</feature>
<dbReference type="PROSITE" id="PS00211">
    <property type="entry name" value="ABC_TRANSPORTER_1"/>
    <property type="match status" value="2"/>
</dbReference>
<keyword evidence="3 9" id="KW-0812">Transmembrane</keyword>
<dbReference type="InterPro" id="IPR017871">
    <property type="entry name" value="ABC_transporter-like_CS"/>
</dbReference>
<evidence type="ECO:0000259" key="10">
    <source>
        <dbReference type="PROSITE" id="PS50893"/>
    </source>
</evidence>
<dbReference type="CDD" id="cd18602">
    <property type="entry name" value="ABC_6TM_SUR1_D2_like"/>
    <property type="match status" value="1"/>
</dbReference>
<dbReference type="Gene3D" id="1.20.1560.10">
    <property type="entry name" value="ABC transporter type 1, transmembrane domain"/>
    <property type="match status" value="2"/>
</dbReference>
<feature type="compositionally biased region" description="Gly residues" evidence="8">
    <location>
        <begin position="745"/>
        <end position="764"/>
    </location>
</feature>
<dbReference type="SMART" id="SM00382">
    <property type="entry name" value="AAA"/>
    <property type="match status" value="2"/>
</dbReference>
<feature type="transmembrane region" description="Helical" evidence="9">
    <location>
        <begin position="447"/>
        <end position="469"/>
    </location>
</feature>
<dbReference type="EMBL" id="VIIS01001341">
    <property type="protein sequence ID" value="KAF0299676.1"/>
    <property type="molecule type" value="Genomic_DNA"/>
</dbReference>
<dbReference type="FunFam" id="1.20.1560.10:FF:000010">
    <property type="entry name" value="Multidrug resistance-associated ABC transporter"/>
    <property type="match status" value="1"/>
</dbReference>
<evidence type="ECO:0000256" key="1">
    <source>
        <dbReference type="ARBA" id="ARBA00004141"/>
    </source>
</evidence>
<feature type="compositionally biased region" description="Acidic residues" evidence="8">
    <location>
        <begin position="709"/>
        <end position="719"/>
    </location>
</feature>
<dbReference type="FunFam" id="3.40.50.300:FF:000838">
    <property type="entry name" value="ABC multidrug transporter (Eurofung)"/>
    <property type="match status" value="1"/>
</dbReference>
<feature type="transmembrane region" description="Helical" evidence="9">
    <location>
        <begin position="127"/>
        <end position="149"/>
    </location>
</feature>
<keyword evidence="6 9" id="KW-1133">Transmembrane helix</keyword>
<dbReference type="OrthoDB" id="6347324at2759"/>
<comment type="subcellular location">
    <subcellularLocation>
        <location evidence="1">Membrane</location>
        <topology evidence="1">Multi-pass membrane protein</topology>
    </subcellularLocation>
</comment>
<dbReference type="CDD" id="cd03250">
    <property type="entry name" value="ABCC_MRP_domain1"/>
    <property type="match status" value="1"/>
</dbReference>
<feature type="region of interest" description="Disordered" evidence="8">
    <location>
        <begin position="1247"/>
        <end position="1273"/>
    </location>
</feature>
<evidence type="ECO:0000313" key="12">
    <source>
        <dbReference type="EMBL" id="KAF0299676.1"/>
    </source>
</evidence>
<feature type="domain" description="ABC transmembrane type-1" evidence="11">
    <location>
        <begin position="1417"/>
        <end position="1732"/>
    </location>
</feature>
<protein>
    <submittedName>
        <fullName evidence="12">ATP-binding cassette sub-family C member Sur</fullName>
    </submittedName>
</protein>
<organism evidence="12 13">
    <name type="scientific">Amphibalanus amphitrite</name>
    <name type="common">Striped barnacle</name>
    <name type="synonym">Balanus amphitrite</name>
    <dbReference type="NCBI Taxonomy" id="1232801"/>
    <lineage>
        <taxon>Eukaryota</taxon>
        <taxon>Metazoa</taxon>
        <taxon>Ecdysozoa</taxon>
        <taxon>Arthropoda</taxon>
        <taxon>Crustacea</taxon>
        <taxon>Multicrustacea</taxon>
        <taxon>Cirripedia</taxon>
        <taxon>Thoracica</taxon>
        <taxon>Thoracicalcarea</taxon>
        <taxon>Balanomorpha</taxon>
        <taxon>Balanoidea</taxon>
        <taxon>Balanidae</taxon>
        <taxon>Amphibalaninae</taxon>
        <taxon>Amphibalanus</taxon>
    </lineage>
</organism>
<feature type="transmembrane region" description="Helical" evidence="9">
    <location>
        <begin position="1410"/>
        <end position="1433"/>
    </location>
</feature>
<evidence type="ECO:0000313" key="13">
    <source>
        <dbReference type="Proteomes" id="UP000440578"/>
    </source>
</evidence>
<feature type="transmembrane region" description="Helical" evidence="9">
    <location>
        <begin position="161"/>
        <end position="183"/>
    </location>
</feature>
<feature type="domain" description="ABC transmembrane type-1" evidence="11">
    <location>
        <begin position="268"/>
        <end position="589"/>
    </location>
</feature>
<proteinExistence type="predicted"/>
<feature type="transmembrane region" description="Helical" evidence="9">
    <location>
        <begin position="1487"/>
        <end position="1509"/>
    </location>
</feature>
<dbReference type="CDD" id="cd03244">
    <property type="entry name" value="ABCC_MRP_domain2"/>
    <property type="match status" value="1"/>
</dbReference>
<evidence type="ECO:0000256" key="2">
    <source>
        <dbReference type="ARBA" id="ARBA00022448"/>
    </source>
</evidence>
<feature type="region of interest" description="Disordered" evidence="8">
    <location>
        <begin position="709"/>
        <end position="878"/>
    </location>
</feature>
<dbReference type="PANTHER" id="PTHR24223">
    <property type="entry name" value="ATP-BINDING CASSETTE SUB-FAMILY C"/>
    <property type="match status" value="1"/>
</dbReference>
<feature type="transmembrane region" description="Helical" evidence="9">
    <location>
        <begin position="97"/>
        <end position="115"/>
    </location>
</feature>
<dbReference type="PANTHER" id="PTHR24223:SF461">
    <property type="entry name" value="ATP-BINDING CASSETTE SUB-FAMILY C MEMBER SUR"/>
    <property type="match status" value="1"/>
</dbReference>
<feature type="compositionally biased region" description="Basic and acidic residues" evidence="8">
    <location>
        <begin position="1305"/>
        <end position="1314"/>
    </location>
</feature>
<dbReference type="InterPro" id="IPR003593">
    <property type="entry name" value="AAA+_ATPase"/>
</dbReference>
<dbReference type="InterPro" id="IPR003439">
    <property type="entry name" value="ABC_transporter-like_ATP-bd"/>
</dbReference>
<feature type="compositionally biased region" description="Low complexity" evidence="8">
    <location>
        <begin position="720"/>
        <end position="730"/>
    </location>
</feature>
<dbReference type="InterPro" id="IPR011527">
    <property type="entry name" value="ABC1_TM_dom"/>
</dbReference>
<evidence type="ECO:0000256" key="6">
    <source>
        <dbReference type="ARBA" id="ARBA00022989"/>
    </source>
</evidence>
<evidence type="ECO:0000256" key="8">
    <source>
        <dbReference type="SAM" id="MobiDB-lite"/>
    </source>
</evidence>
<dbReference type="GO" id="GO:0140359">
    <property type="term" value="F:ABC-type transporter activity"/>
    <property type="evidence" value="ECO:0007669"/>
    <property type="project" value="InterPro"/>
</dbReference>
<keyword evidence="2" id="KW-0813">Transport</keyword>
<feature type="transmembrane region" description="Helical" evidence="9">
    <location>
        <begin position="424"/>
        <end position="441"/>
    </location>
</feature>
<feature type="compositionally biased region" description="Gly residues" evidence="8">
    <location>
        <begin position="772"/>
        <end position="783"/>
    </location>
</feature>
<feature type="transmembrane region" description="Helical" evidence="9">
    <location>
        <begin position="1704"/>
        <end position="1724"/>
    </location>
</feature>
<dbReference type="PROSITE" id="PS50929">
    <property type="entry name" value="ABC_TM1F"/>
    <property type="match status" value="2"/>
</dbReference>
<dbReference type="PROSITE" id="PS50893">
    <property type="entry name" value="ABC_TRANSPORTER_2"/>
    <property type="match status" value="2"/>
</dbReference>
<dbReference type="SUPFAM" id="SSF52540">
    <property type="entry name" value="P-loop containing nucleoside triphosphate hydrolases"/>
    <property type="match status" value="2"/>
</dbReference>
<feature type="compositionally biased region" description="Polar residues" evidence="8">
    <location>
        <begin position="1361"/>
        <end position="1373"/>
    </location>
</feature>
<feature type="transmembrane region" description="Helical" evidence="9">
    <location>
        <begin position="21"/>
        <end position="44"/>
    </location>
</feature>
<evidence type="ECO:0000256" key="7">
    <source>
        <dbReference type="ARBA" id="ARBA00023136"/>
    </source>
</evidence>
<feature type="transmembrane region" description="Helical" evidence="9">
    <location>
        <begin position="1560"/>
        <end position="1580"/>
    </location>
</feature>
<dbReference type="FunFam" id="1.20.1560.10:FF:000006">
    <property type="entry name" value="ATP-binding cassette, sub-family C (CFTR/MRP), member 9"/>
    <property type="match status" value="1"/>
</dbReference>
<feature type="transmembrane region" description="Helical" evidence="9">
    <location>
        <begin position="563"/>
        <end position="588"/>
    </location>
</feature>
<keyword evidence="13" id="KW-1185">Reference proteome</keyword>
<dbReference type="InterPro" id="IPR036640">
    <property type="entry name" value="ABC1_TM_sf"/>
</dbReference>
<dbReference type="SUPFAM" id="SSF90123">
    <property type="entry name" value="ABC transporter transmembrane region"/>
    <property type="match status" value="2"/>
</dbReference>
<feature type="region of interest" description="Disordered" evidence="8">
    <location>
        <begin position="376"/>
        <end position="403"/>
    </location>
</feature>
<dbReference type="Gene3D" id="3.40.50.300">
    <property type="entry name" value="P-loop containing nucleotide triphosphate hydrolases"/>
    <property type="match status" value="2"/>
</dbReference>
<feature type="region of interest" description="Disordered" evidence="8">
    <location>
        <begin position="634"/>
        <end position="692"/>
    </location>
</feature>
<feature type="transmembrane region" description="Helical" evidence="9">
    <location>
        <begin position="267"/>
        <end position="288"/>
    </location>
</feature>
<accession>A0A6A4VXT2</accession>
<evidence type="ECO:0000259" key="11">
    <source>
        <dbReference type="PROSITE" id="PS50929"/>
    </source>
</evidence>
<feature type="compositionally biased region" description="Polar residues" evidence="8">
    <location>
        <begin position="1247"/>
        <end position="1263"/>
    </location>
</feature>
<feature type="region of interest" description="Disordered" evidence="8">
    <location>
        <begin position="1285"/>
        <end position="1392"/>
    </location>
</feature>
<dbReference type="GO" id="GO:0016020">
    <property type="term" value="C:membrane"/>
    <property type="evidence" value="ECO:0007669"/>
    <property type="project" value="UniProtKB-SubCell"/>
</dbReference>
<feature type="transmembrane region" description="Helical" evidence="9">
    <location>
        <begin position="1586"/>
        <end position="1602"/>
    </location>
</feature>
<evidence type="ECO:0000256" key="9">
    <source>
        <dbReference type="SAM" id="Phobius"/>
    </source>
</evidence>
<dbReference type="InterPro" id="IPR050173">
    <property type="entry name" value="ABC_transporter_C-like"/>
</dbReference>